<evidence type="ECO:0000259" key="5">
    <source>
        <dbReference type="Pfam" id="PF13439"/>
    </source>
</evidence>
<dbReference type="OrthoDB" id="9809227at2"/>
<evidence type="ECO:0000313" key="6">
    <source>
        <dbReference type="EMBL" id="PSL37791.1"/>
    </source>
</evidence>
<comment type="caution">
    <text evidence="6">The sequence shown here is derived from an EMBL/GenBank/DDBJ whole genome shotgun (WGS) entry which is preliminary data.</text>
</comment>
<dbReference type="GO" id="GO:1901137">
    <property type="term" value="P:carbohydrate derivative biosynthetic process"/>
    <property type="evidence" value="ECO:0007669"/>
    <property type="project" value="UniProtKB-ARBA"/>
</dbReference>
<evidence type="ECO:0000313" key="9">
    <source>
        <dbReference type="Proteomes" id="UP000268291"/>
    </source>
</evidence>
<dbReference type="GO" id="GO:0016757">
    <property type="term" value="F:glycosyltransferase activity"/>
    <property type="evidence" value="ECO:0007669"/>
    <property type="project" value="UniProtKB-KW"/>
</dbReference>
<dbReference type="AlphaFoldDB" id="A0A2P8GV03"/>
<dbReference type="InterPro" id="IPR001296">
    <property type="entry name" value="Glyco_trans_1"/>
</dbReference>
<reference evidence="7 9" key="2">
    <citation type="submission" date="2018-12" db="EMBL/GenBank/DDBJ databases">
        <authorList>
            <person name="hu s."/>
            <person name="Xu Y."/>
            <person name="Xu B."/>
            <person name="Li F."/>
        </authorList>
    </citation>
    <scope>NUCLEOTIDE SEQUENCE [LARGE SCALE GENOMIC DNA]</scope>
    <source>
        <strain evidence="7 9">KSW2-17</strain>
    </source>
</reference>
<reference evidence="6 8" key="1">
    <citation type="submission" date="2018-03" db="EMBL/GenBank/DDBJ databases">
        <title>Genomic Encyclopedia of Archaeal and Bacterial Type Strains, Phase II (KMG-II): from individual species to whole genera.</title>
        <authorList>
            <person name="Goeker M."/>
        </authorList>
    </citation>
    <scope>NUCLEOTIDE SEQUENCE [LARGE SCALE GENOMIC DNA]</scope>
    <source>
        <strain evidence="6 8">DSM 21548</strain>
    </source>
</reference>
<dbReference type="EMBL" id="RZGY01000001">
    <property type="protein sequence ID" value="RUQ87629.1"/>
    <property type="molecule type" value="Genomic_DNA"/>
</dbReference>
<dbReference type="SUPFAM" id="SSF53756">
    <property type="entry name" value="UDP-Glycosyltransferase/glycogen phosphorylase"/>
    <property type="match status" value="1"/>
</dbReference>
<organism evidence="6 8">
    <name type="scientific">Labedella gwakjiensis</name>
    <dbReference type="NCBI Taxonomy" id="390269"/>
    <lineage>
        <taxon>Bacteria</taxon>
        <taxon>Bacillati</taxon>
        <taxon>Actinomycetota</taxon>
        <taxon>Actinomycetes</taxon>
        <taxon>Micrococcales</taxon>
        <taxon>Microbacteriaceae</taxon>
        <taxon>Labedella</taxon>
    </lineage>
</organism>
<evidence type="ECO:0000313" key="7">
    <source>
        <dbReference type="EMBL" id="RUQ87629.1"/>
    </source>
</evidence>
<feature type="domain" description="Glycosyl transferase family 1" evidence="4">
    <location>
        <begin position="194"/>
        <end position="334"/>
    </location>
</feature>
<dbReference type="Pfam" id="PF13439">
    <property type="entry name" value="Glyco_transf_4"/>
    <property type="match status" value="1"/>
</dbReference>
<evidence type="ECO:0000259" key="4">
    <source>
        <dbReference type="Pfam" id="PF00534"/>
    </source>
</evidence>
<evidence type="ECO:0000256" key="2">
    <source>
        <dbReference type="ARBA" id="ARBA00022676"/>
    </source>
</evidence>
<dbReference type="InterPro" id="IPR050194">
    <property type="entry name" value="Glycosyltransferase_grp1"/>
</dbReference>
<dbReference type="PANTHER" id="PTHR45947:SF3">
    <property type="entry name" value="SULFOQUINOVOSYL TRANSFERASE SQD2"/>
    <property type="match status" value="1"/>
</dbReference>
<dbReference type="Proteomes" id="UP000241203">
    <property type="component" value="Unassembled WGS sequence"/>
</dbReference>
<dbReference type="EMBL" id="PYAU01000001">
    <property type="protein sequence ID" value="PSL37791.1"/>
    <property type="molecule type" value="Genomic_DNA"/>
</dbReference>
<accession>A0A2P8GV03</accession>
<keyword evidence="9" id="KW-1185">Reference proteome</keyword>
<evidence type="ECO:0000313" key="8">
    <source>
        <dbReference type="Proteomes" id="UP000241203"/>
    </source>
</evidence>
<proteinExistence type="predicted"/>
<evidence type="ECO:0000256" key="3">
    <source>
        <dbReference type="ARBA" id="ARBA00022679"/>
    </source>
</evidence>
<dbReference type="Pfam" id="PF00534">
    <property type="entry name" value="Glycos_transf_1"/>
    <property type="match status" value="1"/>
</dbReference>
<dbReference type="InterPro" id="IPR028098">
    <property type="entry name" value="Glyco_trans_4-like_N"/>
</dbReference>
<name>A0A2P8GV03_9MICO</name>
<gene>
    <name evidence="6" type="ORF">CLV49_1398</name>
    <name evidence="7" type="ORF">ELQ93_12205</name>
</gene>
<evidence type="ECO:0000256" key="1">
    <source>
        <dbReference type="ARBA" id="ARBA00021292"/>
    </source>
</evidence>
<dbReference type="PANTHER" id="PTHR45947">
    <property type="entry name" value="SULFOQUINOVOSYL TRANSFERASE SQD2"/>
    <property type="match status" value="1"/>
</dbReference>
<feature type="domain" description="Glycosyltransferase subfamily 4-like N-terminal" evidence="5">
    <location>
        <begin position="27"/>
        <end position="183"/>
    </location>
</feature>
<sequence length="375" mass="40256">MTHTTGAPLTIVVIAPLRHPLGEPHAGGLEAAVFNRIRLLRSRGHRVLVCGVEGSHPAPATEALTLPAVRWGADRDASDSTYPPGYLRQAERALDRAMDWIAVHASQIDVVDNHSLHPLPVRRAHELGVPMMTTLHTPPLPSLLSGIATSSSRLIAVSEYTARHWQDVGVRDITVQHNMVDTATWRLGPGGPSLVWFGRVVPEKAPHLAIAAARRLGMGLTLVGRNGDADYFDDVIAPMLGDGIVYAGERRARELARLVGQSAAALVTPVWDEPFGLVVAEALATGTPVAAFRRGGVPEVAGINPAVRLVASDDVDALAAGVASLVRTSSPAMRRAARADAARRFSFRRHAFELEDLMRETVERHAPAVRQDLPA</sequence>
<protein>
    <recommendedName>
        <fullName evidence="1">D-inositol 3-phosphate glycosyltransferase</fullName>
    </recommendedName>
</protein>
<dbReference type="Proteomes" id="UP000268291">
    <property type="component" value="Unassembled WGS sequence"/>
</dbReference>
<keyword evidence="3 6" id="KW-0808">Transferase</keyword>
<dbReference type="Gene3D" id="3.40.50.2000">
    <property type="entry name" value="Glycogen Phosphorylase B"/>
    <property type="match status" value="2"/>
</dbReference>
<keyword evidence="2" id="KW-0328">Glycosyltransferase</keyword>
<dbReference type="RefSeq" id="WP_106562889.1">
    <property type="nucleotide sequence ID" value="NZ_PYAU01000001.1"/>
</dbReference>